<name>A3ZX81_9BACT</name>
<evidence type="ECO:0000313" key="4">
    <source>
        <dbReference type="Proteomes" id="UP000004358"/>
    </source>
</evidence>
<feature type="domain" description="TraD/TraG TraM recognition site" evidence="2">
    <location>
        <begin position="375"/>
        <end position="459"/>
    </location>
</feature>
<keyword evidence="1" id="KW-1133">Transmembrane helix</keyword>
<evidence type="ECO:0000313" key="3">
    <source>
        <dbReference type="EMBL" id="EAQ78966.1"/>
    </source>
</evidence>
<evidence type="ECO:0000259" key="2">
    <source>
        <dbReference type="Pfam" id="PF12696"/>
    </source>
</evidence>
<organism evidence="3 4">
    <name type="scientific">Blastopirellula marina DSM 3645</name>
    <dbReference type="NCBI Taxonomy" id="314230"/>
    <lineage>
        <taxon>Bacteria</taxon>
        <taxon>Pseudomonadati</taxon>
        <taxon>Planctomycetota</taxon>
        <taxon>Planctomycetia</taxon>
        <taxon>Pirellulales</taxon>
        <taxon>Pirellulaceae</taxon>
        <taxon>Blastopirellula</taxon>
    </lineage>
</organism>
<dbReference type="EMBL" id="AANZ01000017">
    <property type="protein sequence ID" value="EAQ78966.1"/>
    <property type="molecule type" value="Genomic_DNA"/>
</dbReference>
<dbReference type="InterPro" id="IPR032689">
    <property type="entry name" value="TraG-D_C"/>
</dbReference>
<proteinExistence type="predicted"/>
<dbReference type="STRING" id="314230.DSM3645_27838"/>
<dbReference type="HOGENOM" id="CLU_578488_0_0_0"/>
<reference evidence="3 4" key="1">
    <citation type="submission" date="2006-02" db="EMBL/GenBank/DDBJ databases">
        <authorList>
            <person name="Amann R."/>
            <person name="Ferriera S."/>
            <person name="Johnson J."/>
            <person name="Kravitz S."/>
            <person name="Halpern A."/>
            <person name="Remington K."/>
            <person name="Beeson K."/>
            <person name="Tran B."/>
            <person name="Rogers Y.-H."/>
            <person name="Friedman R."/>
            <person name="Venter J.C."/>
        </authorList>
    </citation>
    <scope>NUCLEOTIDE SEQUENCE [LARGE SCALE GENOMIC DNA]</scope>
    <source>
        <strain evidence="3 4">DSM 3645</strain>
    </source>
</reference>
<gene>
    <name evidence="3" type="ORF">DSM3645_27838</name>
</gene>
<dbReference type="AlphaFoldDB" id="A3ZX81"/>
<sequence length="541" mass="59253">MNDGFNIRSFFQAIIGLSLLGLAAILSFDAPEPTPEVIFLGVSGCVCLLHGAWLRVRDTSSHLPRRKSSDGLDRVLLTWNEHDQFTVRDLLNGGVATVGRTGSGKTSSSGKSLANAIVRLPKSGGLILAAKPEDRAMWEGIFASAGRSRDLQIFSPNSPLRFDFLGYEMRQGGHTRNITKTLMVIGESLQSADGDNRNSDKFWSGQQGRQISCGVEIVKLATGSVSAPSLQRFINTAAMSPQQFTSEEWLRGYHNQCLKAAWEKPKTPLEQHDFELAKEYWLSEFPTMADKTRSSILTGVLGILHVFNQGVVRELVSTTTNVTPDDLFAGKWVLIDMPPSEWGDIGLFIAGGWKYLAQKAVLRRAADARSNVVTIWADEAQQFVNSFDAQFVSQCRSHRGCMAYLTQSLHAYYAALPGEAGRHQADSLLTNFHTKIVHALGDLETANWASGLVGKSLQTFTGGSMTPSEGIYDELMGASRYSGNFSQHYESTLQANVFMHGLRTGGAVNGYVCDCFVIRSGEPFANGENWLATSFDQRTPG</sequence>
<dbReference type="Pfam" id="PF12696">
    <property type="entry name" value="TraG-D_C"/>
    <property type="match status" value="1"/>
</dbReference>
<dbReference type="Gene3D" id="3.40.50.300">
    <property type="entry name" value="P-loop containing nucleotide triphosphate hydrolases"/>
    <property type="match status" value="1"/>
</dbReference>
<evidence type="ECO:0000256" key="1">
    <source>
        <dbReference type="SAM" id="Phobius"/>
    </source>
</evidence>
<protein>
    <recommendedName>
        <fullName evidence="2">TraD/TraG TraM recognition site domain-containing protein</fullName>
    </recommendedName>
</protein>
<dbReference type="RefSeq" id="WP_002653461.1">
    <property type="nucleotide sequence ID" value="NZ_CH672376.1"/>
</dbReference>
<dbReference type="InterPro" id="IPR027417">
    <property type="entry name" value="P-loop_NTPase"/>
</dbReference>
<accession>A3ZX81</accession>
<keyword evidence="1" id="KW-0472">Membrane</keyword>
<dbReference type="eggNOG" id="COG3505">
    <property type="taxonomic scope" value="Bacteria"/>
</dbReference>
<dbReference type="SUPFAM" id="SSF52540">
    <property type="entry name" value="P-loop containing nucleoside triphosphate hydrolases"/>
    <property type="match status" value="1"/>
</dbReference>
<dbReference type="Proteomes" id="UP000004358">
    <property type="component" value="Unassembled WGS sequence"/>
</dbReference>
<keyword evidence="1" id="KW-0812">Transmembrane</keyword>
<comment type="caution">
    <text evidence="3">The sequence shown here is derived from an EMBL/GenBank/DDBJ whole genome shotgun (WGS) entry which is preliminary data.</text>
</comment>
<dbReference type="OrthoDB" id="248502at2"/>
<feature type="transmembrane region" description="Helical" evidence="1">
    <location>
        <begin position="37"/>
        <end position="56"/>
    </location>
</feature>